<keyword evidence="3" id="KW-1185">Reference proteome</keyword>
<reference evidence="2" key="1">
    <citation type="journal article" date="2020" name="Stud. Mycol.">
        <title>101 Dothideomycetes genomes: a test case for predicting lifestyles and emergence of pathogens.</title>
        <authorList>
            <person name="Haridas S."/>
            <person name="Albert R."/>
            <person name="Binder M."/>
            <person name="Bloem J."/>
            <person name="Labutti K."/>
            <person name="Salamov A."/>
            <person name="Andreopoulos B."/>
            <person name="Baker S."/>
            <person name="Barry K."/>
            <person name="Bills G."/>
            <person name="Bluhm B."/>
            <person name="Cannon C."/>
            <person name="Castanera R."/>
            <person name="Culley D."/>
            <person name="Daum C."/>
            <person name="Ezra D."/>
            <person name="Gonzalez J."/>
            <person name="Henrissat B."/>
            <person name="Kuo A."/>
            <person name="Liang C."/>
            <person name="Lipzen A."/>
            <person name="Lutzoni F."/>
            <person name="Magnuson J."/>
            <person name="Mondo S."/>
            <person name="Nolan M."/>
            <person name="Ohm R."/>
            <person name="Pangilinan J."/>
            <person name="Park H.-J."/>
            <person name="Ramirez L."/>
            <person name="Alfaro M."/>
            <person name="Sun H."/>
            <person name="Tritt A."/>
            <person name="Yoshinaga Y."/>
            <person name="Zwiers L.-H."/>
            <person name="Turgeon B."/>
            <person name="Goodwin S."/>
            <person name="Spatafora J."/>
            <person name="Crous P."/>
            <person name="Grigoriev I."/>
        </authorList>
    </citation>
    <scope>NUCLEOTIDE SEQUENCE</scope>
    <source>
        <strain evidence="2">CBS 130266</strain>
    </source>
</reference>
<accession>A0A9P4TV61</accession>
<dbReference type="Proteomes" id="UP000800235">
    <property type="component" value="Unassembled WGS sequence"/>
</dbReference>
<protein>
    <submittedName>
        <fullName evidence="2">Uncharacterized protein</fullName>
    </submittedName>
</protein>
<organism evidence="2 3">
    <name type="scientific">Tothia fuscella</name>
    <dbReference type="NCBI Taxonomy" id="1048955"/>
    <lineage>
        <taxon>Eukaryota</taxon>
        <taxon>Fungi</taxon>
        <taxon>Dikarya</taxon>
        <taxon>Ascomycota</taxon>
        <taxon>Pezizomycotina</taxon>
        <taxon>Dothideomycetes</taxon>
        <taxon>Pleosporomycetidae</taxon>
        <taxon>Venturiales</taxon>
        <taxon>Cylindrosympodiaceae</taxon>
        <taxon>Tothia</taxon>
    </lineage>
</organism>
<dbReference type="AlphaFoldDB" id="A0A9P4TV61"/>
<dbReference type="EMBL" id="MU007076">
    <property type="protein sequence ID" value="KAF2424254.1"/>
    <property type="molecule type" value="Genomic_DNA"/>
</dbReference>
<gene>
    <name evidence="2" type="ORF">EJ08DRAFT_700846</name>
</gene>
<evidence type="ECO:0000313" key="2">
    <source>
        <dbReference type="EMBL" id="KAF2424254.1"/>
    </source>
</evidence>
<evidence type="ECO:0000313" key="3">
    <source>
        <dbReference type="Proteomes" id="UP000800235"/>
    </source>
</evidence>
<sequence length="182" mass="22095">MCQTIHVNYLCEHGPTPGWHLACSQQMDERGPTWSDPEDALRCPDWTESQWDSDFRCFPCYEKEWLMWKDRRDWVDGEEREEREDAATDWDDFEREQTLNRREELRLRLYRRKVEVERRRLLGLEENKEKDCGDEYGSDEDEALGRAEVDDVSRPDSAWKVRRYAFLDADRPKKRIRKTVSW</sequence>
<comment type="caution">
    <text evidence="2">The sequence shown here is derived from an EMBL/GenBank/DDBJ whole genome shotgun (WGS) entry which is preliminary data.</text>
</comment>
<evidence type="ECO:0000256" key="1">
    <source>
        <dbReference type="SAM" id="MobiDB-lite"/>
    </source>
</evidence>
<feature type="region of interest" description="Disordered" evidence="1">
    <location>
        <begin position="130"/>
        <end position="149"/>
    </location>
</feature>
<proteinExistence type="predicted"/>
<name>A0A9P4TV61_9PEZI</name>